<evidence type="ECO:0000313" key="3">
    <source>
        <dbReference type="RefSeq" id="XP_028254391.1"/>
    </source>
</evidence>
<keyword evidence="1" id="KW-0472">Membrane</keyword>
<feature type="transmembrane region" description="Helical" evidence="1">
    <location>
        <begin position="82"/>
        <end position="104"/>
    </location>
</feature>
<keyword evidence="1" id="KW-0812">Transmembrane</keyword>
<name>A0A6P7HQY6_9TELE</name>
<protein>
    <submittedName>
        <fullName evidence="3">Uncharacterized protein LOC114430271 isoform X2</fullName>
    </submittedName>
</protein>
<dbReference type="GeneID" id="114430271"/>
<keyword evidence="1" id="KW-1133">Transmembrane helix</keyword>
<sequence length="148" mass="16554">MYSTHRLSARLWTKPRRNSTSSLVKLGKSLTSWTNCRSPVCLKSARTMWEDRGLCRGSGRPLPKQSPPNSFPSTSSRMCSHMVAVSFLLVLCICALMIAALYVWQQRQADRKSHRLVCPEEGSKNNNCLEICSLSSPEDPGPDLKVVE</sequence>
<proteinExistence type="predicted"/>
<dbReference type="AlphaFoldDB" id="A0A6P7HQY6"/>
<dbReference type="RefSeq" id="XP_028254391.1">
    <property type="nucleotide sequence ID" value="XM_028398590.1"/>
</dbReference>
<gene>
    <name evidence="3" type="primary">LOC114430271</name>
</gene>
<evidence type="ECO:0000256" key="1">
    <source>
        <dbReference type="SAM" id="Phobius"/>
    </source>
</evidence>
<dbReference type="Proteomes" id="UP000515145">
    <property type="component" value="Unplaced"/>
</dbReference>
<evidence type="ECO:0000313" key="2">
    <source>
        <dbReference type="Proteomes" id="UP000515145"/>
    </source>
</evidence>
<keyword evidence="2" id="KW-1185">Reference proteome</keyword>
<accession>A0A6P7HQY6</accession>
<reference evidence="3" key="1">
    <citation type="submission" date="2025-08" db="UniProtKB">
        <authorList>
            <consortium name="RefSeq"/>
        </authorList>
    </citation>
    <scope>IDENTIFICATION</scope>
</reference>
<organism evidence="2 3">
    <name type="scientific">Parambassis ranga</name>
    <name type="common">Indian glassy fish</name>
    <dbReference type="NCBI Taxonomy" id="210632"/>
    <lineage>
        <taxon>Eukaryota</taxon>
        <taxon>Metazoa</taxon>
        <taxon>Chordata</taxon>
        <taxon>Craniata</taxon>
        <taxon>Vertebrata</taxon>
        <taxon>Euteleostomi</taxon>
        <taxon>Actinopterygii</taxon>
        <taxon>Neopterygii</taxon>
        <taxon>Teleostei</taxon>
        <taxon>Neoteleostei</taxon>
        <taxon>Acanthomorphata</taxon>
        <taxon>Ovalentaria</taxon>
        <taxon>Ambassidae</taxon>
        <taxon>Parambassis</taxon>
    </lineage>
</organism>